<dbReference type="RefSeq" id="WP_266061346.1">
    <property type="nucleotide sequence ID" value="NZ_JAPKFM010000007.1"/>
</dbReference>
<dbReference type="Proteomes" id="UP001143347">
    <property type="component" value="Unassembled WGS sequence"/>
</dbReference>
<evidence type="ECO:0000256" key="2">
    <source>
        <dbReference type="ARBA" id="ARBA00022649"/>
    </source>
</evidence>
<keyword evidence="3 8" id="KW-0540">Nuclease</keyword>
<keyword evidence="4 8" id="KW-0479">Metal-binding</keyword>
<evidence type="ECO:0000256" key="5">
    <source>
        <dbReference type="ARBA" id="ARBA00022801"/>
    </source>
</evidence>
<keyword evidence="6 8" id="KW-0460">Magnesium</keyword>
<keyword evidence="11" id="KW-1185">Reference proteome</keyword>
<evidence type="ECO:0000256" key="1">
    <source>
        <dbReference type="ARBA" id="ARBA00001946"/>
    </source>
</evidence>
<proteinExistence type="inferred from homology"/>
<reference evidence="10" key="1">
    <citation type="submission" date="2022-10" db="EMBL/GenBank/DDBJ databases">
        <title>WGS of marine actinomycetes from Thailand.</title>
        <authorList>
            <person name="Thawai C."/>
        </authorList>
    </citation>
    <scope>NUCLEOTIDE SEQUENCE</scope>
    <source>
        <strain evidence="10">SW21</strain>
    </source>
</reference>
<dbReference type="Gene3D" id="3.40.50.1010">
    <property type="entry name" value="5'-nuclease"/>
    <property type="match status" value="1"/>
</dbReference>
<dbReference type="SUPFAM" id="SSF88723">
    <property type="entry name" value="PIN domain-like"/>
    <property type="match status" value="1"/>
</dbReference>
<dbReference type="EMBL" id="JAPKFM010000007">
    <property type="protein sequence ID" value="MCX2964214.1"/>
    <property type="molecule type" value="Genomic_DNA"/>
</dbReference>
<dbReference type="GO" id="GO:0016787">
    <property type="term" value="F:hydrolase activity"/>
    <property type="evidence" value="ECO:0007669"/>
    <property type="project" value="UniProtKB-KW"/>
</dbReference>
<accession>A0A9X3I576</accession>
<dbReference type="InterPro" id="IPR022907">
    <property type="entry name" value="VapC_family"/>
</dbReference>
<comment type="similarity">
    <text evidence="7 8">Belongs to the PINc/VapC protein family.</text>
</comment>
<evidence type="ECO:0000256" key="6">
    <source>
        <dbReference type="ARBA" id="ARBA00022842"/>
    </source>
</evidence>
<organism evidence="10 11">
    <name type="scientific">Gordonia aquimaris</name>
    <dbReference type="NCBI Taxonomy" id="2984863"/>
    <lineage>
        <taxon>Bacteria</taxon>
        <taxon>Bacillati</taxon>
        <taxon>Actinomycetota</taxon>
        <taxon>Actinomycetes</taxon>
        <taxon>Mycobacteriales</taxon>
        <taxon>Gordoniaceae</taxon>
        <taxon>Gordonia</taxon>
    </lineage>
</organism>
<evidence type="ECO:0000256" key="8">
    <source>
        <dbReference type="HAMAP-Rule" id="MF_00265"/>
    </source>
</evidence>
<feature type="binding site" evidence="8">
    <location>
        <position position="104"/>
    </location>
    <ligand>
        <name>Mg(2+)</name>
        <dbReference type="ChEBI" id="CHEBI:18420"/>
    </ligand>
</feature>
<dbReference type="CDD" id="cd18731">
    <property type="entry name" value="PIN_NgFitB-like"/>
    <property type="match status" value="1"/>
</dbReference>
<dbReference type="GO" id="GO:0004540">
    <property type="term" value="F:RNA nuclease activity"/>
    <property type="evidence" value="ECO:0007669"/>
    <property type="project" value="InterPro"/>
</dbReference>
<sequence>MIVLDSNVISEVMRPQPHRKAAAWLDQQSPQTLYLTAITLAEVRYGIETLPRGKRRDRLGDLFESRLLPQFAGRVLVFDDRASAACARLAAQARRRGVAVGVADGFIAAIALVHGFEVATRDVEPFVVAGVGVINPF</sequence>
<evidence type="ECO:0000313" key="11">
    <source>
        <dbReference type="Proteomes" id="UP001143347"/>
    </source>
</evidence>
<feature type="binding site" evidence="8">
    <location>
        <position position="5"/>
    </location>
    <ligand>
        <name>Mg(2+)</name>
        <dbReference type="ChEBI" id="CHEBI:18420"/>
    </ligand>
</feature>
<dbReference type="GO" id="GO:0090729">
    <property type="term" value="F:toxin activity"/>
    <property type="evidence" value="ECO:0007669"/>
    <property type="project" value="UniProtKB-KW"/>
</dbReference>
<comment type="function">
    <text evidence="8">Toxic component of a toxin-antitoxin (TA) system. An RNase.</text>
</comment>
<evidence type="ECO:0000256" key="7">
    <source>
        <dbReference type="ARBA" id="ARBA00038093"/>
    </source>
</evidence>
<dbReference type="PANTHER" id="PTHR33653">
    <property type="entry name" value="RIBONUCLEASE VAPC2"/>
    <property type="match status" value="1"/>
</dbReference>
<dbReference type="PANTHER" id="PTHR33653:SF1">
    <property type="entry name" value="RIBONUCLEASE VAPC2"/>
    <property type="match status" value="1"/>
</dbReference>
<dbReference type="GO" id="GO:0000287">
    <property type="term" value="F:magnesium ion binding"/>
    <property type="evidence" value="ECO:0007669"/>
    <property type="project" value="UniProtKB-UniRule"/>
</dbReference>
<protein>
    <recommendedName>
        <fullName evidence="8">Ribonuclease VapC</fullName>
        <shortName evidence="8">RNase VapC</shortName>
        <ecNumber evidence="8">3.1.-.-</ecNumber>
    </recommendedName>
    <alternativeName>
        <fullName evidence="8">Toxin VapC</fullName>
    </alternativeName>
</protein>
<feature type="domain" description="PIN" evidence="9">
    <location>
        <begin position="2"/>
        <end position="123"/>
    </location>
</feature>
<dbReference type="InterPro" id="IPR002716">
    <property type="entry name" value="PIN_dom"/>
</dbReference>
<dbReference type="HAMAP" id="MF_00265">
    <property type="entry name" value="VapC_Nob1"/>
    <property type="match status" value="1"/>
</dbReference>
<keyword evidence="2 8" id="KW-1277">Toxin-antitoxin system</keyword>
<gene>
    <name evidence="8" type="primary">vapC</name>
    <name evidence="10" type="ORF">OSB52_08945</name>
</gene>
<evidence type="ECO:0000256" key="3">
    <source>
        <dbReference type="ARBA" id="ARBA00022722"/>
    </source>
</evidence>
<comment type="caution">
    <text evidence="10">The sequence shown here is derived from an EMBL/GenBank/DDBJ whole genome shotgun (WGS) entry which is preliminary data.</text>
</comment>
<keyword evidence="5 8" id="KW-0378">Hydrolase</keyword>
<dbReference type="InterPro" id="IPR029060">
    <property type="entry name" value="PIN-like_dom_sf"/>
</dbReference>
<evidence type="ECO:0000256" key="4">
    <source>
        <dbReference type="ARBA" id="ARBA00022723"/>
    </source>
</evidence>
<comment type="cofactor">
    <cofactor evidence="1 8">
        <name>Mg(2+)</name>
        <dbReference type="ChEBI" id="CHEBI:18420"/>
    </cofactor>
</comment>
<evidence type="ECO:0000259" key="9">
    <source>
        <dbReference type="Pfam" id="PF01850"/>
    </source>
</evidence>
<dbReference type="AlphaFoldDB" id="A0A9X3I576"/>
<evidence type="ECO:0000313" key="10">
    <source>
        <dbReference type="EMBL" id="MCX2964214.1"/>
    </source>
</evidence>
<name>A0A9X3I576_9ACTN</name>
<dbReference type="InterPro" id="IPR050556">
    <property type="entry name" value="Type_II_TA_system_RNase"/>
</dbReference>
<keyword evidence="8" id="KW-0800">Toxin</keyword>
<dbReference type="Pfam" id="PF01850">
    <property type="entry name" value="PIN"/>
    <property type="match status" value="1"/>
</dbReference>
<dbReference type="EC" id="3.1.-.-" evidence="8"/>